<dbReference type="Gene3D" id="2.102.10.10">
    <property type="entry name" value="Rieske [2Fe-2S] iron-sulphur domain"/>
    <property type="match status" value="1"/>
</dbReference>
<evidence type="ECO:0000259" key="15">
    <source>
        <dbReference type="PROSITE" id="PS51296"/>
    </source>
</evidence>
<keyword evidence="12" id="KW-0411">Iron-sulfur</keyword>
<keyword evidence="6" id="KW-0001">2Fe-2S</keyword>
<dbReference type="GO" id="GO:0046872">
    <property type="term" value="F:metal ion binding"/>
    <property type="evidence" value="ECO:0007669"/>
    <property type="project" value="UniProtKB-KW"/>
</dbReference>
<sequence length="579" mass="62333">MASTMTRAALAPPAVASARRGTKARTTAASGAGGKSQKAVRWTLSRAGSKRGATASSSASSWPVSDASTAAAGATRDTRAVRRGASLVPAAVAEPPAAPAASSDSSEGKETFNWHLQWYPVAFTSDLVDDAPLAFTLLGQPLVFWKDSISGEYRCTADKCPHRLAPLSEGRINAKGEIECGYHGWSFDGADGKCTNIPQLPADAPALATALASPRSCVTPFPTAVAQGMLWVLPISTFDAPAPEDRPPLPLIPELENPDCVVQDIFRDLPMDYGTLLENVLDVSHVNFTHHNSVGKRENATPVVLEMVGALQQEGFTGIWKEGPRNGKYGSQYTEFSAPSLMRHTVITDTFTTVTVVYAVPTTPGRCRLMARFPFIFKSKLPRLFFKIVPQWYSHLSQNAILEDDQIFLHKQERLIEIEQKIKGLGYAQACYMPTKADVYVGAFRKWIKEMAGGSPAWPKGMEQRLPPAEVTRTALLDRFNSHTVNCKSCAVALSNLVKVRKVLRVASLVALAAAAAAFARQMPVFAVVGSAVLAAALAGVREFLGGLIGKMRVGPYPPPRRPPSMMEAALETARVSLM</sequence>
<keyword evidence="5" id="KW-0812">Transmembrane</keyword>
<dbReference type="Gene3D" id="3.90.380.10">
    <property type="entry name" value="Naphthalene 1,2-dioxygenase Alpha Subunit, Chain A, domain 1"/>
    <property type="match status" value="1"/>
</dbReference>
<feature type="domain" description="Rieske" evidence="15">
    <location>
        <begin position="118"/>
        <end position="232"/>
    </location>
</feature>
<evidence type="ECO:0000256" key="7">
    <source>
        <dbReference type="ARBA" id="ARBA00022723"/>
    </source>
</evidence>
<evidence type="ECO:0000256" key="10">
    <source>
        <dbReference type="ARBA" id="ARBA00023002"/>
    </source>
</evidence>
<keyword evidence="13" id="KW-0472">Membrane</keyword>
<feature type="compositionally biased region" description="Low complexity" evidence="14">
    <location>
        <begin position="7"/>
        <end position="75"/>
    </location>
</feature>
<dbReference type="EMBL" id="HBFC01021318">
    <property type="protein sequence ID" value="CAD8710048.1"/>
    <property type="molecule type" value="Transcribed_RNA"/>
</dbReference>
<dbReference type="AlphaFoldDB" id="A0A7S0SML1"/>
<dbReference type="GO" id="GO:0051537">
    <property type="term" value="F:2 iron, 2 sulfur cluster binding"/>
    <property type="evidence" value="ECO:0007669"/>
    <property type="project" value="UniProtKB-KW"/>
</dbReference>
<protein>
    <recommendedName>
        <fullName evidence="15">Rieske domain-containing protein</fullName>
    </recommendedName>
</protein>
<dbReference type="GO" id="GO:0010277">
    <property type="term" value="F:chlorophyllide a oxygenase activity"/>
    <property type="evidence" value="ECO:0007669"/>
    <property type="project" value="InterPro"/>
</dbReference>
<dbReference type="GO" id="GO:0009507">
    <property type="term" value="C:chloroplast"/>
    <property type="evidence" value="ECO:0007669"/>
    <property type="project" value="UniProtKB-SubCell"/>
</dbReference>
<evidence type="ECO:0000256" key="12">
    <source>
        <dbReference type="ARBA" id="ARBA00023014"/>
    </source>
</evidence>
<evidence type="ECO:0000256" key="1">
    <source>
        <dbReference type="ARBA" id="ARBA00004229"/>
    </source>
</evidence>
<organism evidence="16">
    <name type="scientific">Mantoniella antarctica</name>
    <dbReference type="NCBI Taxonomy" id="81844"/>
    <lineage>
        <taxon>Eukaryota</taxon>
        <taxon>Viridiplantae</taxon>
        <taxon>Chlorophyta</taxon>
        <taxon>Mamiellophyceae</taxon>
        <taxon>Mamiellales</taxon>
        <taxon>Mamiellaceae</taxon>
        <taxon>Mantoniella</taxon>
    </lineage>
</organism>
<dbReference type="PANTHER" id="PTHR21266">
    <property type="entry name" value="IRON-SULFUR DOMAIN CONTAINING PROTEIN"/>
    <property type="match status" value="1"/>
</dbReference>
<keyword evidence="7" id="KW-0479">Metal-binding</keyword>
<dbReference type="InterPro" id="IPR013626">
    <property type="entry name" value="PaO"/>
</dbReference>
<evidence type="ECO:0000256" key="4">
    <source>
        <dbReference type="ARBA" id="ARBA00022640"/>
    </source>
</evidence>
<keyword evidence="8" id="KW-0809">Transit peptide</keyword>
<name>A0A7S0SML1_9CHLO</name>
<evidence type="ECO:0000256" key="11">
    <source>
        <dbReference type="ARBA" id="ARBA00023004"/>
    </source>
</evidence>
<evidence type="ECO:0000256" key="5">
    <source>
        <dbReference type="ARBA" id="ARBA00022692"/>
    </source>
</evidence>
<evidence type="ECO:0000256" key="6">
    <source>
        <dbReference type="ARBA" id="ARBA00022714"/>
    </source>
</evidence>
<evidence type="ECO:0000256" key="8">
    <source>
        <dbReference type="ARBA" id="ARBA00022946"/>
    </source>
</evidence>
<reference evidence="16" key="1">
    <citation type="submission" date="2021-01" db="EMBL/GenBank/DDBJ databases">
        <authorList>
            <person name="Corre E."/>
            <person name="Pelletier E."/>
            <person name="Niang G."/>
            <person name="Scheremetjew M."/>
            <person name="Finn R."/>
            <person name="Kale V."/>
            <person name="Holt S."/>
            <person name="Cochrane G."/>
            <person name="Meng A."/>
            <person name="Brown T."/>
            <person name="Cohen L."/>
        </authorList>
    </citation>
    <scope>NUCLEOTIDE SEQUENCE</scope>
    <source>
        <strain evidence="16">SL-175</strain>
    </source>
</reference>
<keyword evidence="10" id="KW-0560">Oxidoreductase</keyword>
<evidence type="ECO:0000256" key="14">
    <source>
        <dbReference type="SAM" id="MobiDB-lite"/>
    </source>
</evidence>
<keyword evidence="11" id="KW-0408">Iron</keyword>
<dbReference type="InterPro" id="IPR050584">
    <property type="entry name" value="Cholesterol_7-desaturase"/>
</dbReference>
<evidence type="ECO:0000256" key="9">
    <source>
        <dbReference type="ARBA" id="ARBA00022989"/>
    </source>
</evidence>
<dbReference type="PANTHER" id="PTHR21266:SF32">
    <property type="entry name" value="CHOLESTEROL 7-DESATURASE NVD"/>
    <property type="match status" value="1"/>
</dbReference>
<keyword evidence="9" id="KW-1133">Transmembrane helix</keyword>
<proteinExistence type="predicted"/>
<dbReference type="InterPro" id="IPR044043">
    <property type="entry name" value="VanA_C_cat"/>
</dbReference>
<feature type="region of interest" description="Disordered" evidence="14">
    <location>
        <begin position="1"/>
        <end position="78"/>
    </location>
</feature>
<evidence type="ECO:0000256" key="13">
    <source>
        <dbReference type="ARBA" id="ARBA00023136"/>
    </source>
</evidence>
<dbReference type="SUPFAM" id="SSF55961">
    <property type="entry name" value="Bet v1-like"/>
    <property type="match status" value="1"/>
</dbReference>
<evidence type="ECO:0000313" key="16">
    <source>
        <dbReference type="EMBL" id="CAD8710048.1"/>
    </source>
</evidence>
<evidence type="ECO:0000256" key="2">
    <source>
        <dbReference type="ARBA" id="ARBA00004370"/>
    </source>
</evidence>
<dbReference type="Pfam" id="PF00355">
    <property type="entry name" value="Rieske"/>
    <property type="match status" value="1"/>
</dbReference>
<dbReference type="Pfam" id="PF08417">
    <property type="entry name" value="PaO"/>
    <property type="match status" value="1"/>
</dbReference>
<comment type="subcellular location">
    <subcellularLocation>
        <location evidence="2">Membrane</location>
    </subcellularLocation>
    <subcellularLocation>
        <location evidence="1">Plastid</location>
        <location evidence="1">Chloroplast</location>
    </subcellularLocation>
</comment>
<dbReference type="GO" id="GO:0016020">
    <property type="term" value="C:membrane"/>
    <property type="evidence" value="ECO:0007669"/>
    <property type="project" value="UniProtKB-SubCell"/>
</dbReference>
<dbReference type="InterPro" id="IPR017941">
    <property type="entry name" value="Rieske_2Fe-2S"/>
</dbReference>
<keyword evidence="3" id="KW-0150">Chloroplast</keyword>
<dbReference type="PROSITE" id="PS51296">
    <property type="entry name" value="RIESKE"/>
    <property type="match status" value="1"/>
</dbReference>
<dbReference type="Pfam" id="PF19112">
    <property type="entry name" value="VanA_C"/>
    <property type="match status" value="1"/>
</dbReference>
<gene>
    <name evidence="16" type="ORF">MANT1106_LOCUS12734</name>
</gene>
<dbReference type="SUPFAM" id="SSF50022">
    <property type="entry name" value="ISP domain"/>
    <property type="match status" value="1"/>
</dbReference>
<accession>A0A7S0SML1</accession>
<dbReference type="InterPro" id="IPR036922">
    <property type="entry name" value="Rieske_2Fe-2S_sf"/>
</dbReference>
<keyword evidence="4" id="KW-0934">Plastid</keyword>
<evidence type="ECO:0000256" key="3">
    <source>
        <dbReference type="ARBA" id="ARBA00022528"/>
    </source>
</evidence>